<evidence type="ECO:0000256" key="4">
    <source>
        <dbReference type="SAM" id="SignalP"/>
    </source>
</evidence>
<evidence type="ECO:0000259" key="5">
    <source>
        <dbReference type="Pfam" id="PF13458"/>
    </source>
</evidence>
<feature type="signal peptide" evidence="4">
    <location>
        <begin position="1"/>
        <end position="25"/>
    </location>
</feature>
<dbReference type="Proteomes" id="UP000198796">
    <property type="component" value="Unassembled WGS sequence"/>
</dbReference>
<keyword evidence="2 4" id="KW-0732">Signal</keyword>
<dbReference type="GO" id="GO:0006865">
    <property type="term" value="P:amino acid transport"/>
    <property type="evidence" value="ECO:0007669"/>
    <property type="project" value="UniProtKB-KW"/>
</dbReference>
<dbReference type="Pfam" id="PF13458">
    <property type="entry name" value="Peripla_BP_6"/>
    <property type="match status" value="1"/>
</dbReference>
<dbReference type="RefSeq" id="WP_092066986.1">
    <property type="nucleotide sequence ID" value="NZ_FOJU01000009.1"/>
</dbReference>
<reference evidence="6 7" key="1">
    <citation type="submission" date="2016-10" db="EMBL/GenBank/DDBJ databases">
        <authorList>
            <person name="de Groot N.N."/>
        </authorList>
    </citation>
    <scope>NUCLEOTIDE SEQUENCE [LARGE SCALE GENOMIC DNA]</scope>
    <source>
        <strain evidence="6 7">DSM 29316</strain>
    </source>
</reference>
<dbReference type="InterPro" id="IPR028081">
    <property type="entry name" value="Leu-bd"/>
</dbReference>
<dbReference type="CDD" id="cd06339">
    <property type="entry name" value="PBP1_YraM_LppC_lipoprotein-like"/>
    <property type="match status" value="1"/>
</dbReference>
<dbReference type="SUPFAM" id="SSF53822">
    <property type="entry name" value="Periplasmic binding protein-like I"/>
    <property type="match status" value="1"/>
</dbReference>
<accession>A0A1I0YYC4</accession>
<keyword evidence="3" id="KW-0813">Transport</keyword>
<dbReference type="InterPro" id="IPR051010">
    <property type="entry name" value="BCAA_transport"/>
</dbReference>
<proteinExistence type="inferred from homology"/>
<keyword evidence="7" id="KW-1185">Reference proteome</keyword>
<name>A0A1I0YYC4_9RHOB</name>
<dbReference type="AlphaFoldDB" id="A0A1I0YYC4"/>
<protein>
    <submittedName>
        <fullName evidence="6">Amino acid/amide ABC transporter substrate-binding protein, HAAT family</fullName>
    </submittedName>
</protein>
<keyword evidence="3" id="KW-0029">Amino-acid transport</keyword>
<evidence type="ECO:0000313" key="7">
    <source>
        <dbReference type="Proteomes" id="UP000198796"/>
    </source>
</evidence>
<evidence type="ECO:0000256" key="2">
    <source>
        <dbReference type="ARBA" id="ARBA00022729"/>
    </source>
</evidence>
<feature type="chain" id="PRO_5011509422" evidence="4">
    <location>
        <begin position="26"/>
        <end position="392"/>
    </location>
</feature>
<evidence type="ECO:0000256" key="3">
    <source>
        <dbReference type="ARBA" id="ARBA00022970"/>
    </source>
</evidence>
<dbReference type="PANTHER" id="PTHR30483:SF6">
    <property type="entry name" value="PERIPLASMIC BINDING PROTEIN OF ABC TRANSPORTER FOR NATURAL AMINO ACIDS"/>
    <property type="match status" value="1"/>
</dbReference>
<dbReference type="STRING" id="871651.SAMN05421688_3479"/>
<dbReference type="InterPro" id="IPR028082">
    <property type="entry name" value="Peripla_BP_I"/>
</dbReference>
<dbReference type="PANTHER" id="PTHR30483">
    <property type="entry name" value="LEUCINE-SPECIFIC-BINDING PROTEIN"/>
    <property type="match status" value="1"/>
</dbReference>
<evidence type="ECO:0000256" key="1">
    <source>
        <dbReference type="ARBA" id="ARBA00010062"/>
    </source>
</evidence>
<sequence length="392" mass="40079">MFAVFQPIRNRLAQLIALLSMVWLAACDPSAFPTAGGGGRPFDASEPVQVALLVPKSDPGASSVADSLENAARLAIADLEGAEITLKVYDTGGNPARAADQAVLAVQEGAQIILGPLFAEATNAAAIATSGSGVNILSFSNNTTIAGGNVYLLGNTFDDTARRLASYMSTRGVSRYVAVHSEAPAGTVGEAAIERAVQGAGGLVVARVSYPFSQQGVASAASRVASAVKDTGAEAIFTTADADSDLPFILSSLPEAGVDPKQTQYLGLTRWTASTQILDLPGAEGGIFALPDRQRSAAWIGRYAATYGNAPHSLAGLAYDGIAAVGALARSGRPDALGRAGLTQSQGFSGVNGVFRLFPDGTNQRGLAVAQIREKQVIILDPAPVSFGGAGF</sequence>
<evidence type="ECO:0000313" key="6">
    <source>
        <dbReference type="EMBL" id="SFB18281.1"/>
    </source>
</evidence>
<feature type="domain" description="Leucine-binding protein" evidence="5">
    <location>
        <begin position="47"/>
        <end position="374"/>
    </location>
</feature>
<comment type="similarity">
    <text evidence="1">Belongs to the leucine-binding protein family.</text>
</comment>
<dbReference type="Gene3D" id="3.40.50.2300">
    <property type="match status" value="2"/>
</dbReference>
<dbReference type="EMBL" id="FOJU01000009">
    <property type="protein sequence ID" value="SFB18281.1"/>
    <property type="molecule type" value="Genomic_DNA"/>
</dbReference>
<gene>
    <name evidence="6" type="ORF">SAMN05421688_3479</name>
</gene>
<organism evidence="6 7">
    <name type="scientific">Poseidonocella pacifica</name>
    <dbReference type="NCBI Taxonomy" id="871651"/>
    <lineage>
        <taxon>Bacteria</taxon>
        <taxon>Pseudomonadati</taxon>
        <taxon>Pseudomonadota</taxon>
        <taxon>Alphaproteobacteria</taxon>
        <taxon>Rhodobacterales</taxon>
        <taxon>Roseobacteraceae</taxon>
        <taxon>Poseidonocella</taxon>
    </lineage>
</organism>
<dbReference type="OrthoDB" id="7210494at2"/>